<name>A0ABS3LX93_9PROT</name>
<sequence length="149" mass="14839">MTRLSTHVLAALAVAAGLASVSPAARADQPAPASKGGETATSDKNPTGTNLAAATAAQVAEISPANVAGLLNYCVETEQVSHEDGDAVQTALNAKTNAVPTDHAGNMDYAIGTAGQFLVGGKASTLTGLDQPAQGKLCTVVLARSRSLI</sequence>
<evidence type="ECO:0000313" key="3">
    <source>
        <dbReference type="EMBL" id="MBO1360542.1"/>
    </source>
</evidence>
<keyword evidence="4" id="KW-1185">Reference proteome</keyword>
<feature type="chain" id="PRO_5045639232" evidence="2">
    <location>
        <begin position="28"/>
        <end position="149"/>
    </location>
</feature>
<feature type="signal peptide" evidence="2">
    <location>
        <begin position="1"/>
        <end position="27"/>
    </location>
</feature>
<organism evidence="3 4">
    <name type="scientific">Acetobacter sacchari</name>
    <dbReference type="NCBI Taxonomy" id="2661687"/>
    <lineage>
        <taxon>Bacteria</taxon>
        <taxon>Pseudomonadati</taxon>
        <taxon>Pseudomonadota</taxon>
        <taxon>Alphaproteobacteria</taxon>
        <taxon>Acetobacterales</taxon>
        <taxon>Acetobacteraceae</taxon>
        <taxon>Acetobacter</taxon>
    </lineage>
</organism>
<feature type="compositionally biased region" description="Polar residues" evidence="1">
    <location>
        <begin position="39"/>
        <end position="49"/>
    </location>
</feature>
<evidence type="ECO:0000256" key="2">
    <source>
        <dbReference type="SAM" id="SignalP"/>
    </source>
</evidence>
<comment type="caution">
    <text evidence="3">The sequence shown here is derived from an EMBL/GenBank/DDBJ whole genome shotgun (WGS) entry which is preliminary data.</text>
</comment>
<dbReference type="RefSeq" id="WP_086644384.1">
    <property type="nucleotide sequence ID" value="NZ_JAFVMF010000012.1"/>
</dbReference>
<dbReference type="EMBL" id="JAFVMF010000012">
    <property type="protein sequence ID" value="MBO1360542.1"/>
    <property type="molecule type" value="Genomic_DNA"/>
</dbReference>
<evidence type="ECO:0000313" key="4">
    <source>
        <dbReference type="Proteomes" id="UP000664771"/>
    </source>
</evidence>
<reference evidence="3 4" key="1">
    <citation type="submission" date="2021-03" db="EMBL/GenBank/DDBJ databases">
        <title>The complete genome sequence of Acetobacter sacchari TBRC 11175.</title>
        <authorList>
            <person name="Charoenyingcharoen P."/>
            <person name="Yukphan P."/>
        </authorList>
    </citation>
    <scope>NUCLEOTIDE SEQUENCE [LARGE SCALE GENOMIC DNA]</scope>
    <source>
        <strain evidence="3 4">TBRC 11175</strain>
    </source>
</reference>
<proteinExistence type="predicted"/>
<dbReference type="Proteomes" id="UP000664771">
    <property type="component" value="Unassembled WGS sequence"/>
</dbReference>
<keyword evidence="2" id="KW-0732">Signal</keyword>
<protein>
    <submittedName>
        <fullName evidence="3">Alcohol dehydrogenase</fullName>
    </submittedName>
</protein>
<accession>A0ABS3LX93</accession>
<evidence type="ECO:0000256" key="1">
    <source>
        <dbReference type="SAM" id="MobiDB-lite"/>
    </source>
</evidence>
<feature type="region of interest" description="Disordered" evidence="1">
    <location>
        <begin position="23"/>
        <end position="49"/>
    </location>
</feature>
<gene>
    <name evidence="3" type="ORF">J2D73_12150</name>
</gene>